<protein>
    <submittedName>
        <fullName evidence="2">AtpZ/AtpI family protein</fullName>
    </submittedName>
</protein>
<organism evidence="2 3">
    <name type="scientific">Draconibacterium halophilum</name>
    <dbReference type="NCBI Taxonomy" id="2706887"/>
    <lineage>
        <taxon>Bacteria</taxon>
        <taxon>Pseudomonadati</taxon>
        <taxon>Bacteroidota</taxon>
        <taxon>Bacteroidia</taxon>
        <taxon>Marinilabiliales</taxon>
        <taxon>Prolixibacteraceae</taxon>
        <taxon>Draconibacterium</taxon>
    </lineage>
</organism>
<keyword evidence="1" id="KW-0472">Membrane</keyword>
<sequence length="83" mass="9656">MKKKKPYTTQKTNSFIRYSSLGFEMMAIIGVFTFLGYKIDQWMHNEFKGFTLALVIFGVVVSIVYGTKSLLRTDHKSKKPKRK</sequence>
<evidence type="ECO:0000313" key="3">
    <source>
        <dbReference type="Proteomes" id="UP000474630"/>
    </source>
</evidence>
<evidence type="ECO:0000313" key="2">
    <source>
        <dbReference type="EMBL" id="QIA06692.1"/>
    </source>
</evidence>
<gene>
    <name evidence="2" type="ORF">G0Q07_02635</name>
</gene>
<proteinExistence type="predicted"/>
<accession>A0A6C0R9R7</accession>
<dbReference type="AlphaFoldDB" id="A0A6C0R9R7"/>
<feature type="transmembrane region" description="Helical" evidence="1">
    <location>
        <begin position="21"/>
        <end position="39"/>
    </location>
</feature>
<dbReference type="Pfam" id="PF09527">
    <property type="entry name" value="ATPase_gene1"/>
    <property type="match status" value="1"/>
</dbReference>
<keyword evidence="1" id="KW-1133">Transmembrane helix</keyword>
<keyword evidence="1" id="KW-0812">Transmembrane</keyword>
<reference evidence="2 3" key="1">
    <citation type="submission" date="2020-02" db="EMBL/GenBank/DDBJ databases">
        <title>Genome sequencing for Draconibacterium sp. strain M1.</title>
        <authorList>
            <person name="Park S.-J."/>
        </authorList>
    </citation>
    <scope>NUCLEOTIDE SEQUENCE [LARGE SCALE GENOMIC DNA]</scope>
    <source>
        <strain evidence="2 3">M1</strain>
    </source>
</reference>
<dbReference type="EMBL" id="CP048409">
    <property type="protein sequence ID" value="QIA06692.1"/>
    <property type="molecule type" value="Genomic_DNA"/>
</dbReference>
<feature type="transmembrane region" description="Helical" evidence="1">
    <location>
        <begin position="51"/>
        <end position="71"/>
    </location>
</feature>
<dbReference type="KEGG" id="drc:G0Q07_02635"/>
<evidence type="ECO:0000256" key="1">
    <source>
        <dbReference type="SAM" id="Phobius"/>
    </source>
</evidence>
<dbReference type="RefSeq" id="WP_163344622.1">
    <property type="nucleotide sequence ID" value="NZ_CP048409.1"/>
</dbReference>
<dbReference type="Proteomes" id="UP000474630">
    <property type="component" value="Chromosome"/>
</dbReference>
<name>A0A6C0R9R7_9BACT</name>
<keyword evidence="3" id="KW-1185">Reference proteome</keyword>
<dbReference type="InterPro" id="IPR032820">
    <property type="entry name" value="ATPase_put"/>
</dbReference>